<evidence type="ECO:0000256" key="5">
    <source>
        <dbReference type="ARBA" id="ARBA00045851"/>
    </source>
</evidence>
<evidence type="ECO:0000256" key="4">
    <source>
        <dbReference type="ARBA" id="ARBA00039854"/>
    </source>
</evidence>
<dbReference type="GO" id="GO:0001669">
    <property type="term" value="C:acrosomal vesicle"/>
    <property type="evidence" value="ECO:0007669"/>
    <property type="project" value="UniProtKB-SubCell"/>
</dbReference>
<dbReference type="SMART" id="SM00698">
    <property type="entry name" value="MORN"/>
    <property type="match status" value="6"/>
</dbReference>
<name>A0A8U7P6I4_CORMO</name>
<dbReference type="PANTHER" id="PTHR46511">
    <property type="entry name" value="MORN REPEAT-CONTAINING PROTEIN 3"/>
    <property type="match status" value="1"/>
</dbReference>
<sequence length="349" mass="39215">MGVPLLRRWMLAKGPRCGAVPWCCVTARVELSWGTSGPGESQAGCTGVWCQARCFQGQSAAASLHPDTNNMPVIKYPRIRDPLFYEWDRKAQKCGLRHTIYAVNGDQYTGEWLDNLKHGKGTQLWKNTGAIYSGDWKFGKRDGYGSYSIPDPVTKEYKRVYTGWWENDRRGGRGVFFYPNGECYEGEWSNGLRSGWGKMQYKDGSVYEGQWLVDQPNGQGVLRLPNGNRYEGGWKDGKKHGPGKYFYLDKGQQLEGIWVADIPKCGVLVDFGRDNAPAPTQYPLPEVIAWKFWCLHSSVLGSALQVAFHSPRDFPHGVCAQSFGQQCPKWPLGTNSSCSLCWSLPIAYI</sequence>
<evidence type="ECO:0000313" key="7">
    <source>
        <dbReference type="Proteomes" id="UP000694553"/>
    </source>
</evidence>
<dbReference type="Ensembl" id="ENSCMUT00000033955.1">
    <property type="protein sequence ID" value="ENSCMUP00000033138.1"/>
    <property type="gene ID" value="ENSCMUG00000016365.2"/>
</dbReference>
<keyword evidence="2" id="KW-0677">Repeat</keyword>
<evidence type="ECO:0000256" key="3">
    <source>
        <dbReference type="ARBA" id="ARBA00023329"/>
    </source>
</evidence>
<dbReference type="PANTHER" id="PTHR46511:SF1">
    <property type="entry name" value="MORN REPEAT-CONTAINING PROTEIN 3"/>
    <property type="match status" value="1"/>
</dbReference>
<evidence type="ECO:0000313" key="6">
    <source>
        <dbReference type="Ensembl" id="ENSCMUP00000033138.1"/>
    </source>
</evidence>
<accession>A0A8U7P6I4</accession>
<evidence type="ECO:0000256" key="2">
    <source>
        <dbReference type="ARBA" id="ARBA00022737"/>
    </source>
</evidence>
<keyword evidence="3" id="KW-0968">Cytoplasmic vesicle</keyword>
<reference evidence="6" key="2">
    <citation type="submission" date="2025-08" db="UniProtKB">
        <authorList>
            <consortium name="Ensembl"/>
        </authorList>
    </citation>
    <scope>IDENTIFICATION</scope>
</reference>
<dbReference type="Pfam" id="PF02493">
    <property type="entry name" value="MORN"/>
    <property type="match status" value="6"/>
</dbReference>
<dbReference type="Proteomes" id="UP000694553">
    <property type="component" value="Unassembled WGS sequence"/>
</dbReference>
<dbReference type="InterPro" id="IPR052472">
    <property type="entry name" value="MORN3"/>
</dbReference>
<reference evidence="6" key="3">
    <citation type="submission" date="2025-09" db="UniProtKB">
        <authorList>
            <consortium name="Ensembl"/>
        </authorList>
    </citation>
    <scope>IDENTIFICATION</scope>
</reference>
<dbReference type="Gene3D" id="2.20.110.10">
    <property type="entry name" value="Histone H3 K4-specific methyltransferase SET7/9 N-terminal domain"/>
    <property type="match status" value="3"/>
</dbReference>
<proteinExistence type="predicted"/>
<dbReference type="OMA" id="PSPTHYC"/>
<comment type="subcellular location">
    <subcellularLocation>
        <location evidence="1">Cytoplasmic vesicle</location>
        <location evidence="1">Secretory vesicle</location>
        <location evidence="1">Acrosome</location>
    </subcellularLocation>
</comment>
<gene>
    <name evidence="6" type="primary">MORN3</name>
</gene>
<dbReference type="InterPro" id="IPR003409">
    <property type="entry name" value="MORN"/>
</dbReference>
<organism evidence="6 7">
    <name type="scientific">Corvus moneduloides</name>
    <name type="common">New Caledonian crow</name>
    <dbReference type="NCBI Taxonomy" id="1196302"/>
    <lineage>
        <taxon>Eukaryota</taxon>
        <taxon>Metazoa</taxon>
        <taxon>Chordata</taxon>
        <taxon>Craniata</taxon>
        <taxon>Vertebrata</taxon>
        <taxon>Euteleostomi</taxon>
        <taxon>Archelosauria</taxon>
        <taxon>Archosauria</taxon>
        <taxon>Dinosauria</taxon>
        <taxon>Saurischia</taxon>
        <taxon>Theropoda</taxon>
        <taxon>Coelurosauria</taxon>
        <taxon>Aves</taxon>
        <taxon>Neognathae</taxon>
        <taxon>Neoaves</taxon>
        <taxon>Telluraves</taxon>
        <taxon>Australaves</taxon>
        <taxon>Passeriformes</taxon>
        <taxon>Corvoidea</taxon>
        <taxon>Corvidae</taxon>
        <taxon>Corvus</taxon>
    </lineage>
</organism>
<reference evidence="7" key="1">
    <citation type="submission" date="2019-10" db="EMBL/GenBank/DDBJ databases">
        <title>Corvus moneduloides (New Caledonian crow) genome, bCorMon1, primary haplotype.</title>
        <authorList>
            <person name="Rutz C."/>
            <person name="Fungtammasan C."/>
            <person name="Mountcastle J."/>
            <person name="Formenti G."/>
            <person name="Chow W."/>
            <person name="Howe K."/>
            <person name="Steele M.P."/>
            <person name="Fernandes J."/>
            <person name="Gilbert M.T.P."/>
            <person name="Fedrigo O."/>
            <person name="Jarvis E.D."/>
            <person name="Gemmell N."/>
        </authorList>
    </citation>
    <scope>NUCLEOTIDE SEQUENCE [LARGE SCALE GENOMIC DNA]</scope>
</reference>
<keyword evidence="7" id="KW-1185">Reference proteome</keyword>
<evidence type="ECO:0000256" key="1">
    <source>
        <dbReference type="ARBA" id="ARBA00004218"/>
    </source>
</evidence>
<dbReference type="AlphaFoldDB" id="A0A8U7P6I4"/>
<dbReference type="SUPFAM" id="SSF82185">
    <property type="entry name" value="Histone H3 K4-specific methyltransferase SET7/9 N-terminal domain"/>
    <property type="match status" value="2"/>
</dbReference>
<comment type="function">
    <text evidence="5">Assembles a suppression complex (suppresome) by tethering SIRT1 and MDM2 to regulate composite modifications of p53/TP53. Confers both deacetylation-mediated functional inactivation, by SIRT1, and ubiquitination-dependent degradation, by MDM2, of p53/TP53, promoting a proliferative and cell survival behaviors. May play a role in the regulation of spermatogenesis.</text>
</comment>
<protein>
    <recommendedName>
        <fullName evidence="4">MORN repeat-containing protein 3</fullName>
    </recommendedName>
</protein>